<reference evidence="3 4" key="1">
    <citation type="submission" date="2019-01" db="EMBL/GenBank/DDBJ databases">
        <title>Lujinxingia litoralis gen. nov., sp. nov. and Lujinxingia sediminis gen. nov., sp. nov., new members in the order Bradymonadales, isolated from coastal sediment.</title>
        <authorList>
            <person name="Li C.-M."/>
        </authorList>
    </citation>
    <scope>NUCLEOTIDE SEQUENCE [LARGE SCALE GENOMIC DNA]</scope>
    <source>
        <strain evidence="3 4">SEH01</strain>
    </source>
</reference>
<comment type="similarity">
    <text evidence="1">Belongs to the outer membrane factor (OMF) (TC 1.B.17) family.</text>
</comment>
<dbReference type="SUPFAM" id="SSF56954">
    <property type="entry name" value="Outer membrane efflux proteins (OEP)"/>
    <property type="match status" value="1"/>
</dbReference>
<dbReference type="InterPro" id="IPR003423">
    <property type="entry name" value="OMP_efflux"/>
</dbReference>
<proteinExistence type="inferred from homology"/>
<evidence type="ECO:0000313" key="3">
    <source>
        <dbReference type="EMBL" id="RVU45855.1"/>
    </source>
</evidence>
<protein>
    <submittedName>
        <fullName evidence="3">TolC family protein</fullName>
    </submittedName>
</protein>
<keyword evidence="4" id="KW-1185">Reference proteome</keyword>
<dbReference type="PANTHER" id="PTHR30203">
    <property type="entry name" value="OUTER MEMBRANE CATION EFFLUX PROTEIN"/>
    <property type="match status" value="1"/>
</dbReference>
<evidence type="ECO:0000256" key="1">
    <source>
        <dbReference type="ARBA" id="ARBA00007613"/>
    </source>
</evidence>
<gene>
    <name evidence="3" type="ORF">EA187_08840</name>
</gene>
<dbReference type="Gene3D" id="1.20.1600.10">
    <property type="entry name" value="Outer membrane efflux proteins (OEP)"/>
    <property type="match status" value="1"/>
</dbReference>
<feature type="coiled-coil region" evidence="2">
    <location>
        <begin position="364"/>
        <end position="391"/>
    </location>
</feature>
<organism evidence="3 4">
    <name type="scientific">Lujinxingia sediminis</name>
    <dbReference type="NCBI Taxonomy" id="2480984"/>
    <lineage>
        <taxon>Bacteria</taxon>
        <taxon>Deltaproteobacteria</taxon>
        <taxon>Bradymonadales</taxon>
        <taxon>Lujinxingiaceae</taxon>
        <taxon>Lujinxingia</taxon>
    </lineage>
</organism>
<dbReference type="EMBL" id="SADD01000003">
    <property type="protein sequence ID" value="RVU45855.1"/>
    <property type="molecule type" value="Genomic_DNA"/>
</dbReference>
<dbReference type="PANTHER" id="PTHR30203:SF30">
    <property type="entry name" value="OUTER MEMBRANE PROTEIN-RELATED"/>
    <property type="match status" value="1"/>
</dbReference>
<sequence length="466" mass="50677">MERSQRPVRHRLRCHHAAKGDRTTPGESIMQRRLAAYAACALFASAAAWPQAARAQSPSELRLSSVIEHARCTAPTFHSASLDTEAARGELRAGERVLSEGVELGVSAGPRFLPGDASSPQADLGVEVGLPLGRPGDRARRIEEGEANLELARAQAERADLEAIAGALLLYREAATRSATLSLSEQRLELTRRLYEVAAARAQSGESGTLEAELAGLRYEREAAEVARQRARLKRLNHRLANVLGREMPAEGRADSGDPTRAALPDVAELERIYEALLHAQPPSPRAAELQARAQTLRTQARTRKAERWPGLRLVVGAAREGSEALVAHLGLGFAFGSGAERRALSDGLNAAATRAESLAQAELARTQERAQAAAELLNSLLEHHRRWEEELLPRHLTLRERYLRAYESGALPLSEILTLERELTEAEDARAALLADLLSATTEALELLNFHHPDAPGAEEVICAR</sequence>
<evidence type="ECO:0000256" key="2">
    <source>
        <dbReference type="SAM" id="Coils"/>
    </source>
</evidence>
<comment type="caution">
    <text evidence="3">The sequence shown here is derived from an EMBL/GenBank/DDBJ whole genome shotgun (WGS) entry which is preliminary data.</text>
</comment>
<name>A0ABY0CUY1_9DELT</name>
<evidence type="ECO:0000313" key="4">
    <source>
        <dbReference type="Proteomes" id="UP000282926"/>
    </source>
</evidence>
<keyword evidence="2" id="KW-0175">Coiled coil</keyword>
<dbReference type="InterPro" id="IPR010131">
    <property type="entry name" value="MdtP/NodT-like"/>
</dbReference>
<accession>A0ABY0CUY1</accession>
<dbReference type="Proteomes" id="UP000282926">
    <property type="component" value="Unassembled WGS sequence"/>
</dbReference>
<dbReference type="Pfam" id="PF02321">
    <property type="entry name" value="OEP"/>
    <property type="match status" value="1"/>
</dbReference>